<dbReference type="EMBL" id="DVLP01000030">
    <property type="protein sequence ID" value="HIT74144.1"/>
    <property type="molecule type" value="Genomic_DNA"/>
</dbReference>
<evidence type="ECO:0000256" key="3">
    <source>
        <dbReference type="ARBA" id="ARBA00022525"/>
    </source>
</evidence>
<evidence type="ECO:0000256" key="5">
    <source>
        <dbReference type="SAM" id="MobiDB-lite"/>
    </source>
</evidence>
<reference evidence="7" key="2">
    <citation type="journal article" date="2021" name="PeerJ">
        <title>Extensive microbial diversity within the chicken gut microbiome revealed by metagenomics and culture.</title>
        <authorList>
            <person name="Gilroy R."/>
            <person name="Ravi A."/>
            <person name="Getino M."/>
            <person name="Pursley I."/>
            <person name="Horton D.L."/>
            <person name="Alikhan N.F."/>
            <person name="Baker D."/>
            <person name="Gharbi K."/>
            <person name="Hall N."/>
            <person name="Watson M."/>
            <person name="Adriaenssens E.M."/>
            <person name="Foster-Nyarko E."/>
            <person name="Jarju S."/>
            <person name="Secka A."/>
            <person name="Antonio M."/>
            <person name="Oren A."/>
            <person name="Chaudhuri R.R."/>
            <person name="La Ragione R."/>
            <person name="Hildebrand F."/>
            <person name="Pallen M.J."/>
        </authorList>
    </citation>
    <scope>NUCLEOTIDE SEQUENCE</scope>
    <source>
        <strain evidence="7">ChiGjej1B1-24693</strain>
    </source>
</reference>
<dbReference type="PANTHER" id="PTHR38045">
    <property type="entry name" value="CHROMOSOME 1, WHOLE GENOME SHOTGUN SEQUENCE"/>
    <property type="match status" value="1"/>
</dbReference>
<comment type="caution">
    <text evidence="7">The sequence shown here is derived from an EMBL/GenBank/DDBJ whole genome shotgun (WGS) entry which is preliminary data.</text>
</comment>
<dbReference type="Proteomes" id="UP000886842">
    <property type="component" value="Unassembled WGS sequence"/>
</dbReference>
<accession>A0A9D1GVI0</accession>
<dbReference type="PANTHER" id="PTHR38045:SF1">
    <property type="entry name" value="HEPARINASE II_III-LIKE PROTEIN"/>
    <property type="match status" value="1"/>
</dbReference>
<gene>
    <name evidence="7" type="ORF">IAA98_00990</name>
</gene>
<dbReference type="Pfam" id="PF07940">
    <property type="entry name" value="Hepar_II_III_C"/>
    <property type="match status" value="1"/>
</dbReference>
<dbReference type="SUPFAM" id="SSF48230">
    <property type="entry name" value="Chondroitin AC/alginate lyase"/>
    <property type="match status" value="1"/>
</dbReference>
<dbReference type="SUPFAM" id="SSF49785">
    <property type="entry name" value="Galactose-binding domain-like"/>
    <property type="match status" value="1"/>
</dbReference>
<dbReference type="AlphaFoldDB" id="A0A9D1GVI0"/>
<evidence type="ECO:0000313" key="7">
    <source>
        <dbReference type="EMBL" id="HIT74144.1"/>
    </source>
</evidence>
<dbReference type="GO" id="GO:0005576">
    <property type="term" value="C:extracellular region"/>
    <property type="evidence" value="ECO:0007669"/>
    <property type="project" value="UniProtKB-SubCell"/>
</dbReference>
<feature type="region of interest" description="Disordered" evidence="5">
    <location>
        <begin position="1"/>
        <end position="22"/>
    </location>
</feature>
<dbReference type="Pfam" id="PF24517">
    <property type="entry name" value="CBM96"/>
    <property type="match status" value="1"/>
</dbReference>
<dbReference type="InterPro" id="IPR000421">
    <property type="entry name" value="FA58C"/>
</dbReference>
<evidence type="ECO:0000256" key="1">
    <source>
        <dbReference type="ARBA" id="ARBA00004196"/>
    </source>
</evidence>
<evidence type="ECO:0000313" key="8">
    <source>
        <dbReference type="Proteomes" id="UP000886842"/>
    </source>
</evidence>
<dbReference type="InterPro" id="IPR008929">
    <property type="entry name" value="Chondroitin_lyas"/>
</dbReference>
<feature type="domain" description="F5/8 type C" evidence="6">
    <location>
        <begin position="658"/>
        <end position="796"/>
    </location>
</feature>
<sequence>MDTHPRLLFTDPDEPRRRVASSPRIARWAEGLEASARTVLTQPPVEYDIPDGLRLTHTPVVARVPLLAMAFHLTSEQVFAERLWDELEECTGWADWNPRHFLDTAGLTQAVAIGHDWLHDQWDDSQRTRLVDAIVRLGLEPGRQQYEEERFWTKEAMNWNSVCNAGLAMGALTVAQEEPDLAQDILSRSVDNITWSTQIYAPDGGYPEGPGYWSYGTSHLVLLLASLVSATGDARGREDDPGLDTTGLHPIHLSGPTGLSFNHGDSGTNAPRGSELMWLGRQYEQPVMTQWSAERADTAPVATDVLWYSLDHEDQDPQVDLDASFEKVSVAVTRSAWRDPNAQFLALKGGDNRTSHTNLDLGTFVLDALGVRWAVDLGPESYDVPGYFDTESGQRWQYYRTRTEGQNTVLVDPDSGRSQSLEGTAELRRHEGNPEATVTVVDLAGADDRVEAWTRGWHTFDGRDQVVIQDEIRLVEPADLWWSWHTGDAITVSDDGRTATLSHGVRRLLLRLRTPHDARFAVTPARPLWSAPSPGEADPNTGIQRLVIHLSQVSVATICVQASPLWDGDRAPSPHRVIPIDRWKVPVSGPRLTGLSVDGEPVADFDPAVFSHTVTDLAPDAMPVVRANAGDGATLTISDPDSLPGVARIRLTSPDGRSSTYRVVLEPTEDLQPGVPVVASADDGNLPQNVLDQNPATRWSAEGEAWLRLDLGEVARLEKVRIAWYQGDQRRSRFDIEVSDGGPWRPVLTDQESSGTSNDLEEFAFAGVDARYLRYVGHGNSASDWNSVSEIQVPDRWVVGPVHLSSVTASLPTQAQVGDTIMVEPRLIDNHGDPVDPDVVRLWSSDSSVIAVDDDTFDVQGPGVARIAVMAGQSHHWAWDAVQTKVPDPREPELLCEADTTVRGGEFSGENYGDSDTVTVKGGDDQDYVREGYLRFPSVRAGSRVAKATLVFTARVTEDGDDGVLGLHTADTDWDEMTVTWDDRPGLGRLLGEQPLTVDNREYAVDVTDHVAAMTAAGAPIGFGLAQVHRGADRVLLVRTKEGQPAPVLRVMLED</sequence>
<organism evidence="7 8">
    <name type="scientific">Candidatus Avipropionibacterium avicola</name>
    <dbReference type="NCBI Taxonomy" id="2840701"/>
    <lineage>
        <taxon>Bacteria</taxon>
        <taxon>Bacillati</taxon>
        <taxon>Actinomycetota</taxon>
        <taxon>Actinomycetes</taxon>
        <taxon>Propionibacteriales</taxon>
        <taxon>Propionibacteriaceae</taxon>
        <taxon>Propionibacteriaceae incertae sedis</taxon>
        <taxon>Candidatus Avipropionibacterium</taxon>
    </lineage>
</organism>
<evidence type="ECO:0000256" key="2">
    <source>
        <dbReference type="ARBA" id="ARBA00004613"/>
    </source>
</evidence>
<protein>
    <submittedName>
        <fullName evidence="7">DNRLRE domain-containing protein</fullName>
    </submittedName>
</protein>
<keyword evidence="4" id="KW-0732">Signal</keyword>
<keyword evidence="3" id="KW-0964">Secreted</keyword>
<dbReference type="Gene3D" id="1.50.10.100">
    <property type="entry name" value="Chondroitin AC/alginate lyase"/>
    <property type="match status" value="1"/>
</dbReference>
<name>A0A9D1GVI0_9ACTN</name>
<evidence type="ECO:0000256" key="4">
    <source>
        <dbReference type="ARBA" id="ARBA00022729"/>
    </source>
</evidence>
<dbReference type="NCBIfam" id="NF033679">
    <property type="entry name" value="DNRLRE_dom"/>
    <property type="match status" value="1"/>
</dbReference>
<reference evidence="7" key="1">
    <citation type="submission" date="2020-10" db="EMBL/GenBank/DDBJ databases">
        <authorList>
            <person name="Gilroy R."/>
        </authorList>
    </citation>
    <scope>NUCLEOTIDE SEQUENCE</scope>
    <source>
        <strain evidence="7">ChiGjej1B1-24693</strain>
    </source>
</reference>
<dbReference type="Gene3D" id="2.70.98.70">
    <property type="match status" value="1"/>
</dbReference>
<dbReference type="Pfam" id="PF00754">
    <property type="entry name" value="F5_F8_type_C"/>
    <property type="match status" value="1"/>
</dbReference>
<proteinExistence type="predicted"/>
<dbReference type="InterPro" id="IPR055372">
    <property type="entry name" value="CBM96"/>
</dbReference>
<comment type="subcellular location">
    <subcellularLocation>
        <location evidence="1">Cell envelope</location>
    </subcellularLocation>
    <subcellularLocation>
        <location evidence="2">Secreted</location>
    </subcellularLocation>
</comment>
<dbReference type="GO" id="GO:0016829">
    <property type="term" value="F:lyase activity"/>
    <property type="evidence" value="ECO:0007669"/>
    <property type="project" value="InterPro"/>
</dbReference>
<evidence type="ECO:0000259" key="6">
    <source>
        <dbReference type="PROSITE" id="PS50022"/>
    </source>
</evidence>
<dbReference type="GO" id="GO:0030313">
    <property type="term" value="C:cell envelope"/>
    <property type="evidence" value="ECO:0007669"/>
    <property type="project" value="UniProtKB-SubCell"/>
</dbReference>
<dbReference type="InterPro" id="IPR008979">
    <property type="entry name" value="Galactose-bd-like_sf"/>
</dbReference>
<dbReference type="PROSITE" id="PS50022">
    <property type="entry name" value="FA58C_3"/>
    <property type="match status" value="1"/>
</dbReference>
<dbReference type="InterPro" id="IPR012480">
    <property type="entry name" value="Hepar_II_III_C"/>
</dbReference>
<dbReference type="Gene3D" id="2.60.120.260">
    <property type="entry name" value="Galactose-binding domain-like"/>
    <property type="match status" value="1"/>
</dbReference>